<dbReference type="AlphaFoldDB" id="A0A7C2TH37"/>
<organism evidence="4">
    <name type="scientific">Desulfurivibrio alkaliphilus</name>
    <dbReference type="NCBI Taxonomy" id="427923"/>
    <lineage>
        <taxon>Bacteria</taxon>
        <taxon>Pseudomonadati</taxon>
        <taxon>Thermodesulfobacteriota</taxon>
        <taxon>Desulfobulbia</taxon>
        <taxon>Desulfobulbales</taxon>
        <taxon>Desulfobulbaceae</taxon>
        <taxon>Desulfurivibrio</taxon>
    </lineage>
</organism>
<dbReference type="InterPro" id="IPR001789">
    <property type="entry name" value="Sig_transdc_resp-reg_receiver"/>
</dbReference>
<protein>
    <submittedName>
        <fullName evidence="4">Response regulator</fullName>
    </submittedName>
</protein>
<dbReference type="SUPFAM" id="SSF52172">
    <property type="entry name" value="CheY-like"/>
    <property type="match status" value="1"/>
</dbReference>
<feature type="modified residue" description="4-aspartylphosphate" evidence="2">
    <location>
        <position position="56"/>
    </location>
</feature>
<dbReference type="SMART" id="SM00448">
    <property type="entry name" value="REC"/>
    <property type="match status" value="1"/>
</dbReference>
<dbReference type="Pfam" id="PF00072">
    <property type="entry name" value="Response_reg"/>
    <property type="match status" value="1"/>
</dbReference>
<dbReference type="GO" id="GO:0000160">
    <property type="term" value="P:phosphorelay signal transduction system"/>
    <property type="evidence" value="ECO:0007669"/>
    <property type="project" value="InterPro"/>
</dbReference>
<evidence type="ECO:0000256" key="1">
    <source>
        <dbReference type="ARBA" id="ARBA00022553"/>
    </source>
</evidence>
<feature type="domain" description="Response regulatory" evidence="3">
    <location>
        <begin position="4"/>
        <end position="123"/>
    </location>
</feature>
<name>A0A7C2TH37_9BACT</name>
<dbReference type="EMBL" id="DSDS01000164">
    <property type="protein sequence ID" value="HET98500.1"/>
    <property type="molecule type" value="Genomic_DNA"/>
</dbReference>
<reference evidence="4" key="1">
    <citation type="journal article" date="2020" name="mSystems">
        <title>Genome- and Community-Level Interaction Insights into Carbon Utilization and Element Cycling Functions of Hydrothermarchaeota in Hydrothermal Sediment.</title>
        <authorList>
            <person name="Zhou Z."/>
            <person name="Liu Y."/>
            <person name="Xu W."/>
            <person name="Pan J."/>
            <person name="Luo Z.H."/>
            <person name="Li M."/>
        </authorList>
    </citation>
    <scope>NUCLEOTIDE SEQUENCE [LARGE SCALE GENOMIC DNA]</scope>
    <source>
        <strain evidence="4">SpSt-1224</strain>
    </source>
</reference>
<dbReference type="PANTHER" id="PTHR44591">
    <property type="entry name" value="STRESS RESPONSE REGULATOR PROTEIN 1"/>
    <property type="match status" value="1"/>
</dbReference>
<evidence type="ECO:0000313" key="4">
    <source>
        <dbReference type="EMBL" id="HET98500.1"/>
    </source>
</evidence>
<accession>A0A7C2TH37</accession>
<dbReference type="PROSITE" id="PS50110">
    <property type="entry name" value="RESPONSE_REGULATORY"/>
    <property type="match status" value="1"/>
</dbReference>
<gene>
    <name evidence="4" type="ORF">ENN98_07420</name>
</gene>
<comment type="caution">
    <text evidence="4">The sequence shown here is derived from an EMBL/GenBank/DDBJ whole genome shotgun (WGS) entry which is preliminary data.</text>
</comment>
<evidence type="ECO:0000256" key="2">
    <source>
        <dbReference type="PROSITE-ProRule" id="PRU00169"/>
    </source>
</evidence>
<sequence length="147" mass="16378">MAFNILVADDSATMRAVIKKTVEMAGVPVGSFFEAAHGKEALEILENDWIDVILSDINMPVMGGMELLREVAGNDDFRRIPLIFITTESSEARMDEARRLGAAGYVRKPFQPESIKKILYEVLEKAYQHKVEAPSQPAAVSEDDMDF</sequence>
<dbReference type="InterPro" id="IPR011006">
    <property type="entry name" value="CheY-like_superfamily"/>
</dbReference>
<dbReference type="Gene3D" id="3.40.50.2300">
    <property type="match status" value="1"/>
</dbReference>
<keyword evidence="1 2" id="KW-0597">Phosphoprotein</keyword>
<proteinExistence type="predicted"/>
<dbReference type="InterPro" id="IPR050595">
    <property type="entry name" value="Bact_response_regulator"/>
</dbReference>
<evidence type="ECO:0000259" key="3">
    <source>
        <dbReference type="PROSITE" id="PS50110"/>
    </source>
</evidence>
<dbReference type="Proteomes" id="UP000885986">
    <property type="component" value="Unassembled WGS sequence"/>
</dbReference>
<dbReference type="PANTHER" id="PTHR44591:SF25">
    <property type="entry name" value="CHEMOTAXIS TWO-COMPONENT RESPONSE REGULATOR"/>
    <property type="match status" value="1"/>
</dbReference>